<dbReference type="Gene3D" id="2.80.10.50">
    <property type="match status" value="1"/>
</dbReference>
<dbReference type="SUPFAM" id="SSF50370">
    <property type="entry name" value="Ricin B-like lectins"/>
    <property type="match status" value="1"/>
</dbReference>
<name>A0A671U4R3_SPAAU</name>
<evidence type="ECO:0000313" key="8">
    <source>
        <dbReference type="Ensembl" id="ENSSAUP00010009035.1"/>
    </source>
</evidence>
<dbReference type="Gene3D" id="3.10.100.10">
    <property type="entry name" value="Mannose-Binding Protein A, subunit A"/>
    <property type="match status" value="8"/>
</dbReference>
<reference evidence="8" key="2">
    <citation type="submission" date="2025-08" db="UniProtKB">
        <authorList>
            <consortium name="Ensembl"/>
        </authorList>
    </citation>
    <scope>IDENTIFICATION</scope>
</reference>
<dbReference type="InterPro" id="IPR001304">
    <property type="entry name" value="C-type_lectin-like"/>
</dbReference>
<feature type="domain" description="C-type lectin" evidence="7">
    <location>
        <begin position="717"/>
        <end position="831"/>
    </location>
</feature>
<evidence type="ECO:0000313" key="9">
    <source>
        <dbReference type="Proteomes" id="UP000472265"/>
    </source>
</evidence>
<feature type="domain" description="C-type lectin" evidence="7">
    <location>
        <begin position="968"/>
        <end position="1017"/>
    </location>
</feature>
<dbReference type="GeneTree" id="ENSGT01050000244842"/>
<dbReference type="GO" id="GO:0003677">
    <property type="term" value="F:DNA binding"/>
    <property type="evidence" value="ECO:0007669"/>
    <property type="project" value="InterPro"/>
</dbReference>
<proteinExistence type="predicted"/>
<organism evidence="8 9">
    <name type="scientific">Sparus aurata</name>
    <name type="common">Gilthead sea bream</name>
    <dbReference type="NCBI Taxonomy" id="8175"/>
    <lineage>
        <taxon>Eukaryota</taxon>
        <taxon>Metazoa</taxon>
        <taxon>Chordata</taxon>
        <taxon>Craniata</taxon>
        <taxon>Vertebrata</taxon>
        <taxon>Euteleostomi</taxon>
        <taxon>Actinopterygii</taxon>
        <taxon>Neopterygii</taxon>
        <taxon>Teleostei</taxon>
        <taxon>Neoteleostei</taxon>
        <taxon>Acanthomorphata</taxon>
        <taxon>Eupercaria</taxon>
        <taxon>Spariformes</taxon>
        <taxon>Sparidae</taxon>
        <taxon>Sparus</taxon>
    </lineage>
</organism>
<evidence type="ECO:0000256" key="5">
    <source>
        <dbReference type="SAM" id="MobiDB-lite"/>
    </source>
</evidence>
<feature type="domain" description="C-type lectin" evidence="7">
    <location>
        <begin position="1053"/>
        <end position="1148"/>
    </location>
</feature>
<dbReference type="PANTHER" id="PTHR22803">
    <property type="entry name" value="MANNOSE, PHOSPHOLIPASE, LECTIN RECEPTOR RELATED"/>
    <property type="match status" value="1"/>
</dbReference>
<dbReference type="SMART" id="SM00034">
    <property type="entry name" value="CLECT"/>
    <property type="match status" value="7"/>
</dbReference>
<dbReference type="Pfam" id="PF00059">
    <property type="entry name" value="Lectin_C"/>
    <property type="match status" value="6"/>
</dbReference>
<sequence>IMKITTAFVLLIQTVKCLASDDSSFQLTNMETGYCLVKTNNDCNDIRWTTGDRILVPQRNKCLGAQGKSVGSEISLYDCDENSELQKWECRNETVLALKDQELYIELTADNTAVLSKRVGANNNLTITGTSSGACTRTHRGTYCLGVFLELSERWPYSKGGWHVHPTTGAYYQLNTQSALTWREAETSCKQQGASLLSITDPHEQAYVTVLLGTAGTKLWTGLILDPEHGWKWLDGRPYRYLKWDSGHPLPDPGHNCAVFEPVVHYSWQSSPCSKKLGYICYSKAAEQLPTQAVRGFCSAPWIPYNGHCFRLDRTKKTWSDAQRGCRNGGGDLVNIRNVEDQRFVISQLGYKSTDELWIGLNDRKTEGLFDWTDHSPVRFTSWEFGKPATSTEIKDCVLIRGENGNWADHMCEEKHGYICMKMSASKSTGDVVVQDEGCKTGWRRHGSYCYFIGTEVLTYSAARADCTRSGSYLVDVSNGVDNAFLVSLVGMKPEKYFWIGLSNYRSGHRFVWTQHFNSNLLRCRKQGCVAMITGLYAGHWDVLPCTNEEKYICKHLAEGAAITPTPPLATFECVAGWTGMTSRNYCLKVQGSRGRTWFESRDYCRTIGGDLASFHSLADLRVLKGYYTAWIGFSAPDPVTGYVWSDGSPVQFTHWQRGQPDNKNNVESCAVFIPVMTDGSGSWNDMHCEMSNDWICQIPAGKRTDRNNTSDGWLEWNGNQYYFSRGSVAIEQARRSCQNMHGDLVTINSEAESVFLWKRLKRRQGGFWIGLTVDLDETYGWMDGSPVVFQRWDEGQPLFKNNDENCAVMTPFKGFWVNYNCGFEHYYICKRSGTPLANATVVPAVSPKGGCPQNWKKICSRTQCKRMGGNLASISSKIVQGFLTVEMAKAPTTDLWIGMNKCAAMTTDPNIGIGKWTKRSCNDTVGFVCGRNVVTLPMTWNAAKAHCQGDGAQLANVLNCLCFQTGGYFRYIDGWRITIANWDYNEPRMDQPCVYVDVDKTWKTADCNRKMKSICMKTTDVPPTESSDFPGFCPDDPDVFIFRGQTVSWLPFRGYCYLFLKINVEWPLASAQCGALASIEDPHEQEFIHGNIQMFQDSEPMFWIGLYKTRKGMWLWLDRTAMDYTNWALRETSGSRYGAIGATDGKWVAATQRSRGYICKIPKGETIITMLPSSITDQSSTTESSTTEPCVILTSGAALKQLSQQHATTQRRSQRGAVWLYFQAENDTTATCIICKKGVKYSGNTTDLFKHVRNHAEENEELKKRREERIPPPDPDRPRPRGLSVKQCPGG</sequence>
<evidence type="ECO:0000259" key="7">
    <source>
        <dbReference type="PROSITE" id="PS50041"/>
    </source>
</evidence>
<dbReference type="PROSITE" id="PS50231">
    <property type="entry name" value="RICIN_B_LECTIN"/>
    <property type="match status" value="1"/>
</dbReference>
<evidence type="ECO:0000256" key="6">
    <source>
        <dbReference type="SAM" id="SignalP"/>
    </source>
</evidence>
<accession>A0A671U4R3</accession>
<feature type="compositionally biased region" description="Basic and acidic residues" evidence="5">
    <location>
        <begin position="1257"/>
        <end position="1280"/>
    </location>
</feature>
<dbReference type="PROSITE" id="PS50041">
    <property type="entry name" value="C_TYPE_LECTIN_2"/>
    <property type="match status" value="7"/>
</dbReference>
<evidence type="ECO:0000256" key="3">
    <source>
        <dbReference type="ARBA" id="ARBA00022833"/>
    </source>
</evidence>
<feature type="chain" id="PRO_5025421178" evidence="6">
    <location>
        <begin position="20"/>
        <end position="1292"/>
    </location>
</feature>
<dbReference type="InterPro" id="IPR016186">
    <property type="entry name" value="C-type_lectin-like/link_sf"/>
</dbReference>
<dbReference type="InterPro" id="IPR036236">
    <property type="entry name" value="Znf_C2H2_sf"/>
</dbReference>
<dbReference type="PROSITE" id="PS00615">
    <property type="entry name" value="C_TYPE_LECTIN_1"/>
    <property type="match status" value="3"/>
</dbReference>
<feature type="region of interest" description="Disordered" evidence="5">
    <location>
        <begin position="1257"/>
        <end position="1292"/>
    </location>
</feature>
<keyword evidence="9" id="KW-1185">Reference proteome</keyword>
<dbReference type="SUPFAM" id="SSF57667">
    <property type="entry name" value="beta-beta-alpha zinc fingers"/>
    <property type="match status" value="1"/>
</dbReference>
<dbReference type="InterPro" id="IPR016187">
    <property type="entry name" value="CTDL_fold"/>
</dbReference>
<keyword evidence="1" id="KW-0479">Metal-binding</keyword>
<feature type="domain" description="C-type lectin" evidence="7">
    <location>
        <begin position="446"/>
        <end position="555"/>
    </location>
</feature>
<dbReference type="Ensembl" id="ENSSAUT00010009648.1">
    <property type="protein sequence ID" value="ENSSAUP00010009035.1"/>
    <property type="gene ID" value="ENSSAUG00010004474.1"/>
</dbReference>
<keyword evidence="4" id="KW-1015">Disulfide bond</keyword>
<dbReference type="CDD" id="cd00037">
    <property type="entry name" value="CLECT"/>
    <property type="match status" value="8"/>
</dbReference>
<dbReference type="InterPro" id="IPR050111">
    <property type="entry name" value="C-type_lectin/snaclec_domain"/>
</dbReference>
<keyword evidence="2" id="KW-0863">Zinc-finger</keyword>
<dbReference type="InterPro" id="IPR003656">
    <property type="entry name" value="Znf_BED"/>
</dbReference>
<reference evidence="8" key="1">
    <citation type="submission" date="2021-04" db="EMBL/GenBank/DDBJ databases">
        <authorList>
            <consortium name="Wellcome Sanger Institute Data Sharing"/>
        </authorList>
    </citation>
    <scope>NUCLEOTIDE SEQUENCE [LARGE SCALE GENOMIC DNA]</scope>
</reference>
<dbReference type="Pfam" id="PF02892">
    <property type="entry name" value="zf-BED"/>
    <property type="match status" value="1"/>
</dbReference>
<feature type="signal peptide" evidence="6">
    <location>
        <begin position="1"/>
        <end position="19"/>
    </location>
</feature>
<dbReference type="GO" id="GO:0008270">
    <property type="term" value="F:zinc ion binding"/>
    <property type="evidence" value="ECO:0007669"/>
    <property type="project" value="UniProtKB-KW"/>
</dbReference>
<dbReference type="SMART" id="SM00614">
    <property type="entry name" value="ZnF_BED"/>
    <property type="match status" value="1"/>
</dbReference>
<evidence type="ECO:0000256" key="1">
    <source>
        <dbReference type="ARBA" id="ARBA00022723"/>
    </source>
</evidence>
<keyword evidence="3" id="KW-0862">Zinc</keyword>
<dbReference type="SUPFAM" id="SSF56436">
    <property type="entry name" value="C-type lectin-like"/>
    <property type="match status" value="8"/>
</dbReference>
<dbReference type="Proteomes" id="UP000472265">
    <property type="component" value="Chromosome 21"/>
</dbReference>
<dbReference type="InParanoid" id="A0A671U4R3"/>
<dbReference type="OMA" id="WRITIAN"/>
<reference evidence="8" key="3">
    <citation type="submission" date="2025-09" db="UniProtKB">
        <authorList>
            <consortium name="Ensembl"/>
        </authorList>
    </citation>
    <scope>IDENTIFICATION</scope>
</reference>
<feature type="domain" description="C-type lectin" evidence="7">
    <location>
        <begin position="305"/>
        <end position="421"/>
    </location>
</feature>
<keyword evidence="6" id="KW-0732">Signal</keyword>
<feature type="domain" description="C-type lectin" evidence="7">
    <location>
        <begin position="167"/>
        <end position="282"/>
    </location>
</feature>
<dbReference type="InterPro" id="IPR018378">
    <property type="entry name" value="C-type_lectin_CS"/>
</dbReference>
<protein>
    <submittedName>
        <fullName evidence="8">Mannose receptor, C type 1b</fullName>
    </submittedName>
</protein>
<dbReference type="InterPro" id="IPR035992">
    <property type="entry name" value="Ricin_B-like_lectins"/>
</dbReference>
<evidence type="ECO:0000256" key="4">
    <source>
        <dbReference type="ARBA" id="ARBA00023157"/>
    </source>
</evidence>
<feature type="domain" description="C-type lectin" evidence="7">
    <location>
        <begin position="583"/>
        <end position="698"/>
    </location>
</feature>
<evidence type="ECO:0000256" key="2">
    <source>
        <dbReference type="ARBA" id="ARBA00022771"/>
    </source>
</evidence>